<organism evidence="2 3">
    <name type="scientific">Gymnopus androsaceus JB14</name>
    <dbReference type="NCBI Taxonomy" id="1447944"/>
    <lineage>
        <taxon>Eukaryota</taxon>
        <taxon>Fungi</taxon>
        <taxon>Dikarya</taxon>
        <taxon>Basidiomycota</taxon>
        <taxon>Agaricomycotina</taxon>
        <taxon>Agaricomycetes</taxon>
        <taxon>Agaricomycetidae</taxon>
        <taxon>Agaricales</taxon>
        <taxon>Marasmiineae</taxon>
        <taxon>Omphalotaceae</taxon>
        <taxon>Gymnopus</taxon>
    </lineage>
</organism>
<evidence type="ECO:0000313" key="3">
    <source>
        <dbReference type="Proteomes" id="UP000799118"/>
    </source>
</evidence>
<protein>
    <submittedName>
        <fullName evidence="2">Uncharacterized protein</fullName>
    </submittedName>
</protein>
<keyword evidence="3" id="KW-1185">Reference proteome</keyword>
<dbReference type="EMBL" id="ML770479">
    <property type="protein sequence ID" value="KAE9383427.1"/>
    <property type="molecule type" value="Genomic_DNA"/>
</dbReference>
<accession>A0A6A4GD93</accession>
<feature type="compositionally biased region" description="Basic and acidic residues" evidence="1">
    <location>
        <begin position="71"/>
        <end position="88"/>
    </location>
</feature>
<proteinExistence type="predicted"/>
<dbReference type="Proteomes" id="UP000799118">
    <property type="component" value="Unassembled WGS sequence"/>
</dbReference>
<sequence length="301" mass="32549">MSFFAQDNGSSLSKGGGFAAYDNVDSWSQNQASSSAAFASTSSHFQPTPIHLQRVEVDVPTRLHAPPSEDQQIHSEAPRCKHTAEEGGGRSTAAPTGTMTMTTATAAIRSAICIIIPNVVHSNLNTRSQTSPWWNPGRIGLGLGTAQLYQGAAFAPDMASIHSAFKMINLAVQVGPTCYPAQYKLVLHVIKPHIVYSVLPLKPTPPLPRFMLLPDIIAALPYAAPSQYPAQAQIQPLPSWQQSQQPSDSEPSSYQPLDAQSSFWNTAGRYCRYTSSLVQGIPKSHQNRASFTQKHASFYGA</sequence>
<gene>
    <name evidence="2" type="ORF">BT96DRAFT_1009193</name>
</gene>
<name>A0A6A4GD93_9AGAR</name>
<reference evidence="2" key="1">
    <citation type="journal article" date="2019" name="Environ. Microbiol.">
        <title>Fungal ecological strategies reflected in gene transcription - a case study of two litter decomposers.</title>
        <authorList>
            <person name="Barbi F."/>
            <person name="Kohler A."/>
            <person name="Barry K."/>
            <person name="Baskaran P."/>
            <person name="Daum C."/>
            <person name="Fauchery L."/>
            <person name="Ihrmark K."/>
            <person name="Kuo A."/>
            <person name="LaButti K."/>
            <person name="Lipzen A."/>
            <person name="Morin E."/>
            <person name="Grigoriev I.V."/>
            <person name="Henrissat B."/>
            <person name="Lindahl B."/>
            <person name="Martin F."/>
        </authorList>
    </citation>
    <scope>NUCLEOTIDE SEQUENCE</scope>
    <source>
        <strain evidence="2">JB14</strain>
    </source>
</reference>
<evidence type="ECO:0000313" key="2">
    <source>
        <dbReference type="EMBL" id="KAE9383427.1"/>
    </source>
</evidence>
<feature type="region of interest" description="Disordered" evidence="1">
    <location>
        <begin position="236"/>
        <end position="256"/>
    </location>
</feature>
<evidence type="ECO:0000256" key="1">
    <source>
        <dbReference type="SAM" id="MobiDB-lite"/>
    </source>
</evidence>
<feature type="region of interest" description="Disordered" evidence="1">
    <location>
        <begin position="64"/>
        <end position="97"/>
    </location>
</feature>
<dbReference type="AlphaFoldDB" id="A0A6A4GD93"/>